<dbReference type="Pfam" id="PF14552">
    <property type="entry name" value="Tautomerase_2"/>
    <property type="match status" value="1"/>
</dbReference>
<reference evidence="1" key="1">
    <citation type="submission" date="2009-04" db="EMBL/GenBank/DDBJ databases">
        <authorList>
            <person name="Zhang W."/>
            <person name="Sun Z."/>
        </authorList>
    </citation>
    <scope>NUCLEOTIDE SEQUENCE</scope>
    <source>
        <strain evidence="1">34306</strain>
    </source>
</reference>
<dbReference type="AlphaFoldDB" id="E1U866"/>
<name>E1U866_LACCA</name>
<dbReference type="PANTHER" id="PTHR38460:SF1">
    <property type="entry name" value="TAUTOMERASE YOLI-RELATED"/>
    <property type="match status" value="1"/>
</dbReference>
<reference evidence="1" key="2">
    <citation type="journal article" date="2010" name="World J. Microbiol. Biotechnol.">
        <title>Comparative analysis of iol clusters in Lactobacillus casei strains.</title>
        <authorList>
            <person name="Zhang W.Y."/>
            <person name="Sun Z.H."/>
            <person name="Yu D.L."/>
            <person name="Airideng C."/>
            <person name="Chen W."/>
            <person name="Meng H."/>
            <person name="Zhang H.P."/>
        </authorList>
    </citation>
    <scope>NUCLEOTIDE SEQUENCE</scope>
    <source>
        <strain evidence="1">34306</strain>
    </source>
</reference>
<dbReference type="SUPFAM" id="SSF55331">
    <property type="entry name" value="Tautomerase/MIF"/>
    <property type="match status" value="1"/>
</dbReference>
<gene>
    <name evidence="1" type="primary">iolK</name>
</gene>
<protein>
    <submittedName>
        <fullName evidence="1">Malonate semialdehyde decarboxylase</fullName>
    </submittedName>
</protein>
<dbReference type="Gene3D" id="3.30.429.10">
    <property type="entry name" value="Macrophage Migration Inhibitory Factor"/>
    <property type="match status" value="1"/>
</dbReference>
<organism evidence="1">
    <name type="scientific">Lacticaseibacillus casei</name>
    <name type="common">Lactobacillus casei</name>
    <dbReference type="NCBI Taxonomy" id="1582"/>
    <lineage>
        <taxon>Bacteria</taxon>
        <taxon>Bacillati</taxon>
        <taxon>Bacillota</taxon>
        <taxon>Bacilli</taxon>
        <taxon>Lactobacillales</taxon>
        <taxon>Lactobacillaceae</taxon>
        <taxon>Lacticaseibacillus</taxon>
    </lineage>
</organism>
<dbReference type="InterPro" id="IPR014347">
    <property type="entry name" value="Tautomerase/MIF_sf"/>
</dbReference>
<dbReference type="PANTHER" id="PTHR38460">
    <property type="entry name" value="TAUTOMERASE YOLI-RELATED"/>
    <property type="match status" value="1"/>
</dbReference>
<accession>E1U866</accession>
<dbReference type="EMBL" id="FJ967833">
    <property type="protein sequence ID" value="ADD13475.1"/>
    <property type="molecule type" value="Genomic_DNA"/>
</dbReference>
<dbReference type="InterPro" id="IPR037479">
    <property type="entry name" value="Tauto_MSAD"/>
</dbReference>
<evidence type="ECO:0000313" key="1">
    <source>
        <dbReference type="EMBL" id="ADD13475.1"/>
    </source>
</evidence>
<sequence length="130" mass="14975">MMPLIRFDMIKGRSPEEIKDVLQIAHEVMVAAFDVPPRDRYQIVHQHEPYEMVVEDTGLDIPRTDRVIVISIVSRVRTIRQLKKFYQDLADKLETAGLVDKNDLMINVSFNDDQGWSFGQGKAQFLEGSL</sequence>
<proteinExistence type="predicted"/>